<feature type="domain" description="NADP-dependent oxidoreductase" evidence="2">
    <location>
        <begin position="23"/>
        <end position="310"/>
    </location>
</feature>
<accession>A0ABN7TBI2</accession>
<dbReference type="InterPro" id="IPR036812">
    <property type="entry name" value="NAD(P)_OxRdtase_dom_sf"/>
</dbReference>
<dbReference type="InterPro" id="IPR020471">
    <property type="entry name" value="AKR"/>
</dbReference>
<dbReference type="PANTHER" id="PTHR11732">
    <property type="entry name" value="ALDO/KETO REDUCTASE"/>
    <property type="match status" value="1"/>
</dbReference>
<reference evidence="3 4" key="1">
    <citation type="submission" date="2021-04" db="EMBL/GenBank/DDBJ databases">
        <authorList>
            <person name="Bliznina A."/>
        </authorList>
    </citation>
    <scope>NUCLEOTIDE SEQUENCE [LARGE SCALE GENOMIC DNA]</scope>
</reference>
<dbReference type="InterPro" id="IPR018170">
    <property type="entry name" value="Aldo/ket_reductase_CS"/>
</dbReference>
<evidence type="ECO:0000313" key="4">
    <source>
        <dbReference type="Proteomes" id="UP001158576"/>
    </source>
</evidence>
<dbReference type="Pfam" id="PF00248">
    <property type="entry name" value="Aldo_ket_red"/>
    <property type="match status" value="1"/>
</dbReference>
<name>A0ABN7TBI2_OIKDI</name>
<dbReference type="PROSITE" id="PS00798">
    <property type="entry name" value="ALDOKETO_REDUCTASE_1"/>
    <property type="match status" value="1"/>
</dbReference>
<sequence length="335" mass="37534">MIPEFPVVPGRELNDGTVMPQFGLGTWLSPKGDVEAAALTAIQLGYRHIDAAWVYGNEAEVGNAVAKAIKDGFVKREQLYLTTKLWNIFHDPKDVDRACDMSLKNLQTDYIDCYLMHCPMHFVGPDDGPALLDESKPACPANGKKPHLIGDADYLDTYKAMEKLVQAGKVKSIGVSNFNIFQLQRILNNCTIKPVVNQIEVHPYLTNDALVNFCQENDVQVMAYSPLGNPSKPVTRVWDENAKTILQDEKLLAMAKKYNKSVAQICIRFGIQRGLILIPKTTNPQRLTENADVFDFALESGEMDTISAMNQNFRVVELPQNVGVRYYPFVDNYSE</sequence>
<organism evidence="3 4">
    <name type="scientific">Oikopleura dioica</name>
    <name type="common">Tunicate</name>
    <dbReference type="NCBI Taxonomy" id="34765"/>
    <lineage>
        <taxon>Eukaryota</taxon>
        <taxon>Metazoa</taxon>
        <taxon>Chordata</taxon>
        <taxon>Tunicata</taxon>
        <taxon>Appendicularia</taxon>
        <taxon>Copelata</taxon>
        <taxon>Oikopleuridae</taxon>
        <taxon>Oikopleura</taxon>
    </lineage>
</organism>
<dbReference type="PROSITE" id="PS00062">
    <property type="entry name" value="ALDOKETO_REDUCTASE_2"/>
    <property type="match status" value="1"/>
</dbReference>
<evidence type="ECO:0000259" key="2">
    <source>
        <dbReference type="Pfam" id="PF00248"/>
    </source>
</evidence>
<comment type="similarity">
    <text evidence="1">Belongs to the aldo/keto reductase family.</text>
</comment>
<proteinExistence type="inferred from homology"/>
<keyword evidence="4" id="KW-1185">Reference proteome</keyword>
<gene>
    <name evidence="3" type="ORF">OKIOD_LOCUS14914</name>
</gene>
<dbReference type="PROSITE" id="PS00063">
    <property type="entry name" value="ALDOKETO_REDUCTASE_3"/>
    <property type="match status" value="1"/>
</dbReference>
<dbReference type="Gene3D" id="3.20.20.100">
    <property type="entry name" value="NADP-dependent oxidoreductase domain"/>
    <property type="match status" value="1"/>
</dbReference>
<dbReference type="InterPro" id="IPR023210">
    <property type="entry name" value="NADP_OxRdtase_dom"/>
</dbReference>
<dbReference type="PRINTS" id="PR00069">
    <property type="entry name" value="ALDKETRDTASE"/>
</dbReference>
<evidence type="ECO:0000256" key="1">
    <source>
        <dbReference type="ARBA" id="ARBA00007905"/>
    </source>
</evidence>
<dbReference type="SUPFAM" id="SSF51430">
    <property type="entry name" value="NAD(P)-linked oxidoreductase"/>
    <property type="match status" value="1"/>
</dbReference>
<dbReference type="PIRSF" id="PIRSF000097">
    <property type="entry name" value="AKR"/>
    <property type="match status" value="1"/>
</dbReference>
<dbReference type="Proteomes" id="UP001158576">
    <property type="component" value="Chromosome 2"/>
</dbReference>
<evidence type="ECO:0000313" key="3">
    <source>
        <dbReference type="EMBL" id="CAG5111878.1"/>
    </source>
</evidence>
<dbReference type="EMBL" id="OU015567">
    <property type="protein sequence ID" value="CAG5111878.1"/>
    <property type="molecule type" value="Genomic_DNA"/>
</dbReference>
<protein>
    <submittedName>
        <fullName evidence="3">Oidioi.mRNA.OKI2018_I69.chr2.g6149.t1.cds</fullName>
    </submittedName>
</protein>